<evidence type="ECO:0000256" key="2">
    <source>
        <dbReference type="ARBA" id="ARBA00022692"/>
    </source>
</evidence>
<keyword evidence="2 5" id="KW-0812">Transmembrane</keyword>
<feature type="transmembrane region" description="Helical" evidence="5">
    <location>
        <begin position="6"/>
        <end position="24"/>
    </location>
</feature>
<evidence type="ECO:0000256" key="3">
    <source>
        <dbReference type="ARBA" id="ARBA00022989"/>
    </source>
</evidence>
<evidence type="ECO:0000256" key="5">
    <source>
        <dbReference type="SAM" id="Phobius"/>
    </source>
</evidence>
<keyword evidence="3 5" id="KW-1133">Transmembrane helix</keyword>
<evidence type="ECO:0000256" key="4">
    <source>
        <dbReference type="ARBA" id="ARBA00023136"/>
    </source>
</evidence>
<dbReference type="Gene3D" id="1.20.1280.290">
    <property type="match status" value="1"/>
</dbReference>
<protein>
    <submittedName>
        <fullName evidence="6">SemiSWEET transporter</fullName>
    </submittedName>
</protein>
<evidence type="ECO:0000256" key="1">
    <source>
        <dbReference type="ARBA" id="ARBA00004141"/>
    </source>
</evidence>
<keyword evidence="4 5" id="KW-0472">Membrane</keyword>
<dbReference type="Pfam" id="PF04193">
    <property type="entry name" value="PQ-loop"/>
    <property type="match status" value="1"/>
</dbReference>
<feature type="transmembrane region" description="Helical" evidence="5">
    <location>
        <begin position="36"/>
        <end position="56"/>
    </location>
</feature>
<gene>
    <name evidence="6" type="ORF">ACFSYC_05095</name>
</gene>
<keyword evidence="7" id="KW-1185">Reference proteome</keyword>
<sequence>MNYIDIIGFAAAFSTTVSFLPQAVKTIRTKDTSGISLSMYVVFTIGTFLWLMYGLLTPSAPVAAANAITFLFAATILGYKLRYK</sequence>
<comment type="subcellular location">
    <subcellularLocation>
        <location evidence="1">Membrane</location>
        <topology evidence="1">Multi-pass membrane protein</topology>
    </subcellularLocation>
</comment>
<dbReference type="EMBL" id="JBHUON010000004">
    <property type="protein sequence ID" value="MFD2864058.1"/>
    <property type="molecule type" value="Genomic_DNA"/>
</dbReference>
<dbReference type="Proteomes" id="UP001597601">
    <property type="component" value="Unassembled WGS sequence"/>
</dbReference>
<dbReference type="InterPro" id="IPR047662">
    <property type="entry name" value="SemiSWEET"/>
</dbReference>
<reference evidence="7" key="1">
    <citation type="journal article" date="2019" name="Int. J. Syst. Evol. Microbiol.">
        <title>The Global Catalogue of Microorganisms (GCM) 10K type strain sequencing project: providing services to taxonomists for standard genome sequencing and annotation.</title>
        <authorList>
            <consortium name="The Broad Institute Genomics Platform"/>
            <consortium name="The Broad Institute Genome Sequencing Center for Infectious Disease"/>
            <person name="Wu L."/>
            <person name="Ma J."/>
        </authorList>
    </citation>
    <scope>NUCLEOTIDE SEQUENCE [LARGE SCALE GENOMIC DNA]</scope>
    <source>
        <strain evidence="7">KCTC 52232</strain>
    </source>
</reference>
<dbReference type="NCBIfam" id="NF037968">
    <property type="entry name" value="SemiSWEET_2"/>
    <property type="match status" value="1"/>
</dbReference>
<comment type="caution">
    <text evidence="6">The sequence shown here is derived from an EMBL/GenBank/DDBJ whole genome shotgun (WGS) entry which is preliminary data.</text>
</comment>
<name>A0ABW5XQ67_9SPHI</name>
<feature type="transmembrane region" description="Helical" evidence="5">
    <location>
        <begin position="62"/>
        <end position="81"/>
    </location>
</feature>
<proteinExistence type="predicted"/>
<accession>A0ABW5XQ67</accession>
<dbReference type="RefSeq" id="WP_377124205.1">
    <property type="nucleotide sequence ID" value="NZ_JBHUHN010000001.1"/>
</dbReference>
<dbReference type="InterPro" id="IPR006603">
    <property type="entry name" value="PQ-loop_rpt"/>
</dbReference>
<organism evidence="6 7">
    <name type="scientific">Mucilaginibacter antarcticus</name>
    <dbReference type="NCBI Taxonomy" id="1855725"/>
    <lineage>
        <taxon>Bacteria</taxon>
        <taxon>Pseudomonadati</taxon>
        <taxon>Bacteroidota</taxon>
        <taxon>Sphingobacteriia</taxon>
        <taxon>Sphingobacteriales</taxon>
        <taxon>Sphingobacteriaceae</taxon>
        <taxon>Mucilaginibacter</taxon>
    </lineage>
</organism>
<evidence type="ECO:0000313" key="7">
    <source>
        <dbReference type="Proteomes" id="UP001597601"/>
    </source>
</evidence>
<evidence type="ECO:0000313" key="6">
    <source>
        <dbReference type="EMBL" id="MFD2864058.1"/>
    </source>
</evidence>